<gene>
    <name evidence="2" type="ORF">BDV96DRAFT_588558</name>
</gene>
<evidence type="ECO:0000313" key="2">
    <source>
        <dbReference type="EMBL" id="KAF2107675.1"/>
    </source>
</evidence>
<feature type="compositionally biased region" description="Basic and acidic residues" evidence="1">
    <location>
        <begin position="192"/>
        <end position="203"/>
    </location>
</feature>
<dbReference type="AlphaFoldDB" id="A0A6A5YKQ6"/>
<name>A0A6A5YKQ6_9PLEO</name>
<evidence type="ECO:0000256" key="1">
    <source>
        <dbReference type="SAM" id="MobiDB-lite"/>
    </source>
</evidence>
<reference evidence="2" key="1">
    <citation type="journal article" date="2020" name="Stud. Mycol.">
        <title>101 Dothideomycetes genomes: a test case for predicting lifestyles and emergence of pathogens.</title>
        <authorList>
            <person name="Haridas S."/>
            <person name="Albert R."/>
            <person name="Binder M."/>
            <person name="Bloem J."/>
            <person name="Labutti K."/>
            <person name="Salamov A."/>
            <person name="Andreopoulos B."/>
            <person name="Baker S."/>
            <person name="Barry K."/>
            <person name="Bills G."/>
            <person name="Bluhm B."/>
            <person name="Cannon C."/>
            <person name="Castanera R."/>
            <person name="Culley D."/>
            <person name="Daum C."/>
            <person name="Ezra D."/>
            <person name="Gonzalez J."/>
            <person name="Henrissat B."/>
            <person name="Kuo A."/>
            <person name="Liang C."/>
            <person name="Lipzen A."/>
            <person name="Lutzoni F."/>
            <person name="Magnuson J."/>
            <person name="Mondo S."/>
            <person name="Nolan M."/>
            <person name="Ohm R."/>
            <person name="Pangilinan J."/>
            <person name="Park H.-J."/>
            <person name="Ramirez L."/>
            <person name="Alfaro M."/>
            <person name="Sun H."/>
            <person name="Tritt A."/>
            <person name="Yoshinaga Y."/>
            <person name="Zwiers L.-H."/>
            <person name="Turgeon B."/>
            <person name="Goodwin S."/>
            <person name="Spatafora J."/>
            <person name="Crous P."/>
            <person name="Grigoriev I."/>
        </authorList>
    </citation>
    <scope>NUCLEOTIDE SEQUENCE</scope>
    <source>
        <strain evidence="2">CBS 627.86</strain>
    </source>
</reference>
<feature type="region of interest" description="Disordered" evidence="1">
    <location>
        <begin position="183"/>
        <end position="240"/>
    </location>
</feature>
<proteinExistence type="predicted"/>
<protein>
    <submittedName>
        <fullName evidence="2">Uncharacterized protein</fullName>
    </submittedName>
</protein>
<organism evidence="2 3">
    <name type="scientific">Lophiotrema nucula</name>
    <dbReference type="NCBI Taxonomy" id="690887"/>
    <lineage>
        <taxon>Eukaryota</taxon>
        <taxon>Fungi</taxon>
        <taxon>Dikarya</taxon>
        <taxon>Ascomycota</taxon>
        <taxon>Pezizomycotina</taxon>
        <taxon>Dothideomycetes</taxon>
        <taxon>Pleosporomycetidae</taxon>
        <taxon>Pleosporales</taxon>
        <taxon>Lophiotremataceae</taxon>
        <taxon>Lophiotrema</taxon>
    </lineage>
</organism>
<keyword evidence="3" id="KW-1185">Reference proteome</keyword>
<evidence type="ECO:0000313" key="3">
    <source>
        <dbReference type="Proteomes" id="UP000799770"/>
    </source>
</evidence>
<accession>A0A6A5YKQ6</accession>
<sequence>MCRRRNQTYIATSSAPLYNTHCRGRRQRHIDYQQSLVPAIAFPQTSTTLNTNPNPHVGTEAQTYLRPANCNRERKGRCCRNHTPTPAILATTTYANSTNPIRDLAQPQQHQNLVLLPPSSCGRRRQNHSGPVSAMASLVIAGIAIGAQKISDKRKEKKAQKAALGGVHGQVVERQVVGVERQGVEAQVPRPRKSEEARLERRSSSVYSNDGEALPSYEPPSYDDVVAGGAGGRGTRPSHA</sequence>
<dbReference type="EMBL" id="ML977352">
    <property type="protein sequence ID" value="KAF2107675.1"/>
    <property type="molecule type" value="Genomic_DNA"/>
</dbReference>
<dbReference type="Proteomes" id="UP000799770">
    <property type="component" value="Unassembled WGS sequence"/>
</dbReference>